<feature type="domain" description="FAD-binding" evidence="6">
    <location>
        <begin position="32"/>
        <end position="406"/>
    </location>
</feature>
<keyword evidence="2" id="KW-0285">Flavoprotein</keyword>
<sequence length="601" mass="66479">MALTDSIDHGPRFPHGVASNENLQAGDLPESTKVLIVGGGPVGILSAIAVARYGLESVVLERHATRLGQPKAHVINQRSVEILRQYQLDLTSLKELGLSDEESRTVTFASSMNGIEYGVLETSVSDAQSKAASPKTMFNVAQPLLEEHLLRAALKTGKVKYLRSHEWEGCTTLEGEDEEEDHPVTFKQIRSTVNIHGVGGTSTQRSIITSEYLIACDGAHARSRDVLKIPFYPLNGGPEVVLHYASVHFSADLSHFRPGLLWFILNPAGIGIFIAYNRKNSWVFSVQYDPDIIPRATFTSEFMKEQVFKAVGTVVDDYKEIGITLWKTSPKIAESYRSPRVPRAFLAGDAAHSFPPTGGLGLNTGIADIQNLAWKINAVERGWTPDENLLFDTVSSERLAVAHDNSKQSKLNEENIHRLVRTIFRPGTTAEQLWADPKSRKDIQDAIERQRDHFHSLNLVLGYAYGPKGGGDQVRRGPSDYQKECVPGGRLPHEWVKRLKTDHAGDRDRVSTLDFVNGHEFVLFTSPGLTTEQKLDIRGVPVLVVQLGREFVDSVGEWTGMMGLRQTAAVLVRPDQHIVDSVTNMRGVAELLTGYLNPTKI</sequence>
<dbReference type="PANTHER" id="PTHR43004:SF19">
    <property type="entry name" value="BINDING MONOOXYGENASE, PUTATIVE (JCVI)-RELATED"/>
    <property type="match status" value="1"/>
</dbReference>
<gene>
    <name evidence="7" type="ORF">H2204_004338</name>
</gene>
<protein>
    <recommendedName>
        <fullName evidence="6">FAD-binding domain-containing protein</fullName>
    </recommendedName>
</protein>
<dbReference type="InterPro" id="IPR002938">
    <property type="entry name" value="FAD-bd"/>
</dbReference>
<evidence type="ECO:0000313" key="7">
    <source>
        <dbReference type="EMBL" id="KAJ9638567.1"/>
    </source>
</evidence>
<dbReference type="SUPFAM" id="SSF51905">
    <property type="entry name" value="FAD/NAD(P)-binding domain"/>
    <property type="match status" value="1"/>
</dbReference>
<evidence type="ECO:0000256" key="3">
    <source>
        <dbReference type="ARBA" id="ARBA00022827"/>
    </source>
</evidence>
<keyword evidence="3" id="KW-0274">FAD</keyword>
<proteinExistence type="predicted"/>
<dbReference type="PRINTS" id="PR00420">
    <property type="entry name" value="RNGMNOXGNASE"/>
</dbReference>
<evidence type="ECO:0000256" key="2">
    <source>
        <dbReference type="ARBA" id="ARBA00022630"/>
    </source>
</evidence>
<reference evidence="7" key="1">
    <citation type="submission" date="2022-10" db="EMBL/GenBank/DDBJ databases">
        <title>Culturing micro-colonial fungi from biological soil crusts in the Mojave desert and describing Neophaeococcomyces mojavensis, and introducing the new genera and species Taxawa tesnikishii.</title>
        <authorList>
            <person name="Kurbessoian T."/>
            <person name="Stajich J.E."/>
        </authorList>
    </citation>
    <scope>NUCLEOTIDE SEQUENCE</scope>
    <source>
        <strain evidence="7">TK_35</strain>
    </source>
</reference>
<comment type="caution">
    <text evidence="7">The sequence shown here is derived from an EMBL/GenBank/DDBJ whole genome shotgun (WGS) entry which is preliminary data.</text>
</comment>
<dbReference type="EMBL" id="JAPDRN010000021">
    <property type="protein sequence ID" value="KAJ9638567.1"/>
    <property type="molecule type" value="Genomic_DNA"/>
</dbReference>
<accession>A0AA39CYR8</accession>
<dbReference type="Gene3D" id="3.50.50.60">
    <property type="entry name" value="FAD/NAD(P)-binding domain"/>
    <property type="match status" value="1"/>
</dbReference>
<dbReference type="InterPro" id="IPR050641">
    <property type="entry name" value="RIFMO-like"/>
</dbReference>
<evidence type="ECO:0000259" key="6">
    <source>
        <dbReference type="Pfam" id="PF01494"/>
    </source>
</evidence>
<evidence type="ECO:0000313" key="8">
    <source>
        <dbReference type="Proteomes" id="UP001172681"/>
    </source>
</evidence>
<keyword evidence="4" id="KW-0560">Oxidoreductase</keyword>
<keyword evidence="8" id="KW-1185">Reference proteome</keyword>
<dbReference type="PANTHER" id="PTHR43004">
    <property type="entry name" value="TRK SYSTEM POTASSIUM UPTAKE PROTEIN"/>
    <property type="match status" value="1"/>
</dbReference>
<evidence type="ECO:0000256" key="5">
    <source>
        <dbReference type="SAM" id="MobiDB-lite"/>
    </source>
</evidence>
<dbReference type="GO" id="GO:0016709">
    <property type="term" value="F:oxidoreductase activity, acting on paired donors, with incorporation or reduction of molecular oxygen, NAD(P)H as one donor, and incorporation of one atom of oxygen"/>
    <property type="evidence" value="ECO:0007669"/>
    <property type="project" value="UniProtKB-ARBA"/>
</dbReference>
<dbReference type="Pfam" id="PF01494">
    <property type="entry name" value="FAD_binding_3"/>
    <property type="match status" value="1"/>
</dbReference>
<dbReference type="AlphaFoldDB" id="A0AA39CYR8"/>
<feature type="compositionally biased region" description="Basic and acidic residues" evidence="5">
    <location>
        <begin position="1"/>
        <end position="11"/>
    </location>
</feature>
<dbReference type="Proteomes" id="UP001172681">
    <property type="component" value="Unassembled WGS sequence"/>
</dbReference>
<comment type="cofactor">
    <cofactor evidence="1">
        <name>FAD</name>
        <dbReference type="ChEBI" id="CHEBI:57692"/>
    </cofactor>
</comment>
<feature type="region of interest" description="Disordered" evidence="5">
    <location>
        <begin position="1"/>
        <end position="24"/>
    </location>
</feature>
<evidence type="ECO:0000256" key="1">
    <source>
        <dbReference type="ARBA" id="ARBA00001974"/>
    </source>
</evidence>
<dbReference type="Gene3D" id="3.40.30.120">
    <property type="match status" value="1"/>
</dbReference>
<organism evidence="7 8">
    <name type="scientific">Knufia peltigerae</name>
    <dbReference type="NCBI Taxonomy" id="1002370"/>
    <lineage>
        <taxon>Eukaryota</taxon>
        <taxon>Fungi</taxon>
        <taxon>Dikarya</taxon>
        <taxon>Ascomycota</taxon>
        <taxon>Pezizomycotina</taxon>
        <taxon>Eurotiomycetes</taxon>
        <taxon>Chaetothyriomycetidae</taxon>
        <taxon>Chaetothyriales</taxon>
        <taxon>Trichomeriaceae</taxon>
        <taxon>Knufia</taxon>
    </lineage>
</organism>
<evidence type="ECO:0000256" key="4">
    <source>
        <dbReference type="ARBA" id="ARBA00023002"/>
    </source>
</evidence>
<name>A0AA39CYR8_9EURO</name>
<dbReference type="InterPro" id="IPR036188">
    <property type="entry name" value="FAD/NAD-bd_sf"/>
</dbReference>
<dbReference type="GO" id="GO:0071949">
    <property type="term" value="F:FAD binding"/>
    <property type="evidence" value="ECO:0007669"/>
    <property type="project" value="InterPro"/>
</dbReference>
<dbReference type="Gene3D" id="3.30.9.10">
    <property type="entry name" value="D-Amino Acid Oxidase, subunit A, domain 2"/>
    <property type="match status" value="1"/>
</dbReference>